<dbReference type="Proteomes" id="UP000284706">
    <property type="component" value="Unassembled WGS sequence"/>
</dbReference>
<evidence type="ECO:0000313" key="1">
    <source>
        <dbReference type="EMBL" id="PPQ74226.1"/>
    </source>
</evidence>
<accession>A0A409W6T6</accession>
<reference evidence="1 2" key="1">
    <citation type="journal article" date="2018" name="Evol. Lett.">
        <title>Horizontal gene cluster transfer increased hallucinogenic mushroom diversity.</title>
        <authorList>
            <person name="Reynolds H.T."/>
            <person name="Vijayakumar V."/>
            <person name="Gluck-Thaler E."/>
            <person name="Korotkin H.B."/>
            <person name="Matheny P.B."/>
            <person name="Slot J.C."/>
        </authorList>
    </citation>
    <scope>NUCLEOTIDE SEQUENCE [LARGE SCALE GENOMIC DNA]</scope>
    <source>
        <strain evidence="1 2">SRW20</strain>
    </source>
</reference>
<dbReference type="InParanoid" id="A0A409W6T6"/>
<dbReference type="AlphaFoldDB" id="A0A409W6T6"/>
<gene>
    <name evidence="1" type="ORF">CVT26_004360</name>
</gene>
<name>A0A409W6T6_9AGAR</name>
<proteinExistence type="predicted"/>
<organism evidence="1 2">
    <name type="scientific">Gymnopilus dilepis</name>
    <dbReference type="NCBI Taxonomy" id="231916"/>
    <lineage>
        <taxon>Eukaryota</taxon>
        <taxon>Fungi</taxon>
        <taxon>Dikarya</taxon>
        <taxon>Basidiomycota</taxon>
        <taxon>Agaricomycotina</taxon>
        <taxon>Agaricomycetes</taxon>
        <taxon>Agaricomycetidae</taxon>
        <taxon>Agaricales</taxon>
        <taxon>Agaricineae</taxon>
        <taxon>Hymenogastraceae</taxon>
        <taxon>Gymnopilus</taxon>
    </lineage>
</organism>
<comment type="caution">
    <text evidence="1">The sequence shown here is derived from an EMBL/GenBank/DDBJ whole genome shotgun (WGS) entry which is preliminary data.</text>
</comment>
<keyword evidence="2" id="KW-1185">Reference proteome</keyword>
<evidence type="ECO:0000313" key="2">
    <source>
        <dbReference type="Proteomes" id="UP000284706"/>
    </source>
</evidence>
<protein>
    <submittedName>
        <fullName evidence="1">Uncharacterized protein</fullName>
    </submittedName>
</protein>
<sequence>MGVWQLVTRVFLTHPRCCVNREAPHVLPSIGKGKMRELSPIEGEFEDQLGEGGPTSTSTLFDPGYERSGAWDRVLPQRLPAQDQGHAIPPAGPAIANVASHVQAGLSFQSSSLAPFPTTTTSPRPTLTSTTPTIHASSFLKAATPPLNILPNPI</sequence>
<dbReference type="EMBL" id="NHYE01005355">
    <property type="protein sequence ID" value="PPQ74226.1"/>
    <property type="molecule type" value="Genomic_DNA"/>
</dbReference>